<gene>
    <name evidence="1" type="ORF">ACFFV7_33265</name>
</gene>
<keyword evidence="2" id="KW-1185">Reference proteome</keyword>
<comment type="caution">
    <text evidence="1">The sequence shown here is derived from an EMBL/GenBank/DDBJ whole genome shotgun (WGS) entry which is preliminary data.</text>
</comment>
<accession>A0ABV5INH2</accession>
<organism evidence="1 2">
    <name type="scientific">Nonomuraea spiralis</name>
    <dbReference type="NCBI Taxonomy" id="46182"/>
    <lineage>
        <taxon>Bacteria</taxon>
        <taxon>Bacillati</taxon>
        <taxon>Actinomycetota</taxon>
        <taxon>Actinomycetes</taxon>
        <taxon>Streptosporangiales</taxon>
        <taxon>Streptosporangiaceae</taxon>
        <taxon>Nonomuraea</taxon>
    </lineage>
</organism>
<dbReference type="EMBL" id="JBHMEI010000034">
    <property type="protein sequence ID" value="MFB9206104.1"/>
    <property type="molecule type" value="Genomic_DNA"/>
</dbReference>
<evidence type="ECO:0000313" key="1">
    <source>
        <dbReference type="EMBL" id="MFB9206104.1"/>
    </source>
</evidence>
<evidence type="ECO:0000313" key="2">
    <source>
        <dbReference type="Proteomes" id="UP001589647"/>
    </source>
</evidence>
<proteinExistence type="predicted"/>
<dbReference type="RefSeq" id="WP_189653980.1">
    <property type="nucleotide sequence ID" value="NZ_BMRC01000053.1"/>
</dbReference>
<sequence length="76" mass="8109">MVSVDGQNQINAQRLLMGVVPDEIFASYSKLLAEDGCQESDAASLLGSDEQAAELTVASTGVVYEFDLVNRCVVVK</sequence>
<reference evidence="1 2" key="1">
    <citation type="submission" date="2024-09" db="EMBL/GenBank/DDBJ databases">
        <authorList>
            <person name="Sun Q."/>
            <person name="Mori K."/>
        </authorList>
    </citation>
    <scope>NUCLEOTIDE SEQUENCE [LARGE SCALE GENOMIC DNA]</scope>
    <source>
        <strain evidence="1 2">CCM 3426</strain>
    </source>
</reference>
<name>A0ABV5INH2_9ACTN</name>
<protein>
    <submittedName>
        <fullName evidence="1">Uncharacterized protein</fullName>
    </submittedName>
</protein>
<dbReference type="Proteomes" id="UP001589647">
    <property type="component" value="Unassembled WGS sequence"/>
</dbReference>